<organism evidence="7 8">
    <name type="scientific">Platanthera guangdongensis</name>
    <dbReference type="NCBI Taxonomy" id="2320717"/>
    <lineage>
        <taxon>Eukaryota</taxon>
        <taxon>Viridiplantae</taxon>
        <taxon>Streptophyta</taxon>
        <taxon>Embryophyta</taxon>
        <taxon>Tracheophyta</taxon>
        <taxon>Spermatophyta</taxon>
        <taxon>Magnoliopsida</taxon>
        <taxon>Liliopsida</taxon>
        <taxon>Asparagales</taxon>
        <taxon>Orchidaceae</taxon>
        <taxon>Orchidoideae</taxon>
        <taxon>Orchideae</taxon>
        <taxon>Orchidinae</taxon>
        <taxon>Platanthera</taxon>
    </lineage>
</organism>
<accession>A0ABR2MI97</accession>
<dbReference type="InterPro" id="IPR007656">
    <property type="entry name" value="GTD-bd"/>
</dbReference>
<dbReference type="PROSITE" id="PS51775">
    <property type="entry name" value="GTD_BINDING"/>
    <property type="match status" value="1"/>
</dbReference>
<evidence type="ECO:0000259" key="6">
    <source>
        <dbReference type="PROSITE" id="PS51775"/>
    </source>
</evidence>
<proteinExistence type="predicted"/>
<gene>
    <name evidence="7" type="ORF">KSP40_PGU015265</name>
</gene>
<reference evidence="7 8" key="1">
    <citation type="journal article" date="2022" name="Nat. Plants">
        <title>Genomes of leafy and leafless Platanthera orchids illuminate the evolution of mycoheterotrophy.</title>
        <authorList>
            <person name="Li M.H."/>
            <person name="Liu K.W."/>
            <person name="Li Z."/>
            <person name="Lu H.C."/>
            <person name="Ye Q.L."/>
            <person name="Zhang D."/>
            <person name="Wang J.Y."/>
            <person name="Li Y.F."/>
            <person name="Zhong Z.M."/>
            <person name="Liu X."/>
            <person name="Yu X."/>
            <person name="Liu D.K."/>
            <person name="Tu X.D."/>
            <person name="Liu B."/>
            <person name="Hao Y."/>
            <person name="Liao X.Y."/>
            <person name="Jiang Y.T."/>
            <person name="Sun W.H."/>
            <person name="Chen J."/>
            <person name="Chen Y.Q."/>
            <person name="Ai Y."/>
            <person name="Zhai J.W."/>
            <person name="Wu S.S."/>
            <person name="Zhou Z."/>
            <person name="Hsiao Y.Y."/>
            <person name="Wu W.L."/>
            <person name="Chen Y.Y."/>
            <person name="Lin Y.F."/>
            <person name="Hsu J.L."/>
            <person name="Li C.Y."/>
            <person name="Wang Z.W."/>
            <person name="Zhao X."/>
            <person name="Zhong W.Y."/>
            <person name="Ma X.K."/>
            <person name="Ma L."/>
            <person name="Huang J."/>
            <person name="Chen G.Z."/>
            <person name="Huang M.Z."/>
            <person name="Huang L."/>
            <person name="Peng D.H."/>
            <person name="Luo Y.B."/>
            <person name="Zou S.Q."/>
            <person name="Chen S.P."/>
            <person name="Lan S."/>
            <person name="Tsai W.C."/>
            <person name="Van de Peer Y."/>
            <person name="Liu Z.J."/>
        </authorList>
    </citation>
    <scope>NUCLEOTIDE SEQUENCE [LARGE SCALE GENOMIC DNA]</scope>
    <source>
        <strain evidence="7">Lor288</strain>
    </source>
</reference>
<comment type="caution">
    <text evidence="7">The sequence shown here is derived from an EMBL/GenBank/DDBJ whole genome shotgun (WGS) entry which is preliminary data.</text>
</comment>
<name>A0ABR2MI97_9ASPA</name>
<evidence type="ECO:0000256" key="1">
    <source>
        <dbReference type="ARBA" id="ARBA00004370"/>
    </source>
</evidence>
<protein>
    <recommendedName>
        <fullName evidence="6">GTD-binding domain-containing protein</fullName>
    </recommendedName>
</protein>
<feature type="coiled-coil region" evidence="5">
    <location>
        <begin position="274"/>
        <end position="301"/>
    </location>
</feature>
<evidence type="ECO:0000256" key="5">
    <source>
        <dbReference type="SAM" id="Coils"/>
    </source>
</evidence>
<keyword evidence="4" id="KW-0472">Membrane</keyword>
<dbReference type="PANTHER" id="PTHR31422:SF1">
    <property type="entry name" value="GTD-BINDING DOMAIN-CONTAINING PROTEIN"/>
    <property type="match status" value="1"/>
</dbReference>
<evidence type="ECO:0000256" key="4">
    <source>
        <dbReference type="ARBA" id="ARBA00023136"/>
    </source>
</evidence>
<dbReference type="EMBL" id="JBBWWR010000008">
    <property type="protein sequence ID" value="KAK8962693.1"/>
    <property type="molecule type" value="Genomic_DNA"/>
</dbReference>
<evidence type="ECO:0000313" key="7">
    <source>
        <dbReference type="EMBL" id="KAK8962693.1"/>
    </source>
</evidence>
<feature type="coiled-coil region" evidence="5">
    <location>
        <begin position="10"/>
        <end position="40"/>
    </location>
</feature>
<dbReference type="Proteomes" id="UP001412067">
    <property type="component" value="Unassembled WGS sequence"/>
</dbReference>
<feature type="domain" description="GTD-binding" evidence="6">
    <location>
        <begin position="4"/>
        <end position="102"/>
    </location>
</feature>
<keyword evidence="8" id="KW-1185">Reference proteome</keyword>
<comment type="subcellular location">
    <subcellularLocation>
        <location evidence="1">Membrane</location>
    </subcellularLocation>
</comment>
<keyword evidence="5" id="KW-0175">Coiled coil</keyword>
<keyword evidence="2" id="KW-0812">Transmembrane</keyword>
<dbReference type="PANTHER" id="PTHR31422">
    <property type="entry name" value="BNAANNG28530D PROTEIN"/>
    <property type="match status" value="1"/>
</dbReference>
<evidence type="ECO:0000256" key="3">
    <source>
        <dbReference type="ARBA" id="ARBA00022989"/>
    </source>
</evidence>
<evidence type="ECO:0000256" key="2">
    <source>
        <dbReference type="ARBA" id="ARBA00022692"/>
    </source>
</evidence>
<keyword evidence="3" id="KW-1133">Transmembrane helix</keyword>
<evidence type="ECO:0000313" key="8">
    <source>
        <dbReference type="Proteomes" id="UP001412067"/>
    </source>
</evidence>
<sequence length="353" mass="40350">MTEAEVITLKEALINQAQFIRELSDELDEERKAAASGADEALSMIFRLQEGRALQKMEAVQFKRIAEAKMLHTEELLAFLKESILEKDGEISTLKLQLQSYRQNMQRYGICDTDVEEIDDLLFMQCYPYGVTPVSARRRKQSKELNSFQTKSVIEKVVFDSEEPKPDMRVDNLCAMDDMGIHSVCLPSNSESLLESNSGYVGIDSKCSSSCLTGEAAHSMSIHDIYEVPKNSHDNSDSCHASMEANIKTCAGSLVNDLSYMTPRYSNLEKGVSMNSLQSDFEQLRIRLEKIENDQKIMKEEDSKRNDEQLNLLRGVHDQLKAMQAQTKVQKNKGFLSKMRFYWLLFQRYVLQM</sequence>
<dbReference type="Pfam" id="PF04576">
    <property type="entry name" value="Zein-binding"/>
    <property type="match status" value="1"/>
</dbReference>